<evidence type="ECO:0000313" key="1">
    <source>
        <dbReference type="EMBL" id="KAF7273735.1"/>
    </source>
</evidence>
<name>A0A834MBG3_RHYFE</name>
<dbReference type="Gene3D" id="1.10.8.10">
    <property type="entry name" value="DNA helicase RuvA subunit, C-terminal domain"/>
    <property type="match status" value="1"/>
</dbReference>
<reference evidence="1" key="1">
    <citation type="submission" date="2020-08" db="EMBL/GenBank/DDBJ databases">
        <title>Genome sequencing and assembly of the red palm weevil Rhynchophorus ferrugineus.</title>
        <authorList>
            <person name="Dias G.B."/>
            <person name="Bergman C.M."/>
            <person name="Manee M."/>
        </authorList>
    </citation>
    <scope>NUCLEOTIDE SEQUENCE</scope>
    <source>
        <strain evidence="1">AA-2017</strain>
        <tissue evidence="1">Whole larva</tissue>
    </source>
</reference>
<dbReference type="AlphaFoldDB" id="A0A834MBG3"/>
<organism evidence="1 2">
    <name type="scientific">Rhynchophorus ferrugineus</name>
    <name type="common">Red palm weevil</name>
    <name type="synonym">Curculio ferrugineus</name>
    <dbReference type="NCBI Taxonomy" id="354439"/>
    <lineage>
        <taxon>Eukaryota</taxon>
        <taxon>Metazoa</taxon>
        <taxon>Ecdysozoa</taxon>
        <taxon>Arthropoda</taxon>
        <taxon>Hexapoda</taxon>
        <taxon>Insecta</taxon>
        <taxon>Pterygota</taxon>
        <taxon>Neoptera</taxon>
        <taxon>Endopterygota</taxon>
        <taxon>Coleoptera</taxon>
        <taxon>Polyphaga</taxon>
        <taxon>Cucujiformia</taxon>
        <taxon>Curculionidae</taxon>
        <taxon>Dryophthorinae</taxon>
        <taxon>Rhynchophorus</taxon>
    </lineage>
</organism>
<dbReference type="EMBL" id="JAACXV010013313">
    <property type="protein sequence ID" value="KAF7273735.1"/>
    <property type="molecule type" value="Genomic_DNA"/>
</dbReference>
<accession>A0A834MBG3</accession>
<protein>
    <submittedName>
        <fullName evidence="1">Uncharacterized protein</fullName>
    </submittedName>
</protein>
<dbReference type="Proteomes" id="UP000625711">
    <property type="component" value="Unassembled WGS sequence"/>
</dbReference>
<dbReference type="Pfam" id="PF14555">
    <property type="entry name" value="UBA_4"/>
    <property type="match status" value="1"/>
</dbReference>
<keyword evidence="2" id="KW-1185">Reference proteome</keyword>
<evidence type="ECO:0000313" key="2">
    <source>
        <dbReference type="Proteomes" id="UP000625711"/>
    </source>
</evidence>
<comment type="caution">
    <text evidence="1">The sequence shown here is derived from an EMBL/GenBank/DDBJ whole genome shotgun (WGS) entry which is preliminary data.</text>
</comment>
<gene>
    <name evidence="1" type="ORF">GWI33_013554</name>
</gene>
<proteinExistence type="predicted"/>
<sequence>MSVDKKETVTAFQACTGIEDVLLAILYLEDAKWDLSAAIQRMVLPEYKVFPKRPLKPRNKLPVNPNPIDPTRIVKYKQVALKPIRCRYLKFVVSFEDKLLRTYDAFWNLKWYTWSKENRKLYFLLMTRIKCTESIFIGLNTRLNRNSLIQYVKITYAIMACLYQTRLLKS</sequence>